<dbReference type="Proteomes" id="UP000008022">
    <property type="component" value="Unassembled WGS sequence"/>
</dbReference>
<feature type="compositionally biased region" description="Gly residues" evidence="1">
    <location>
        <begin position="358"/>
        <end position="374"/>
    </location>
</feature>
<keyword evidence="3" id="KW-1185">Reference proteome</keyword>
<organism evidence="2 3">
    <name type="scientific">Oryza rufipogon</name>
    <name type="common">Brownbeard rice</name>
    <name type="synonym">Asian wild rice</name>
    <dbReference type="NCBI Taxonomy" id="4529"/>
    <lineage>
        <taxon>Eukaryota</taxon>
        <taxon>Viridiplantae</taxon>
        <taxon>Streptophyta</taxon>
        <taxon>Embryophyta</taxon>
        <taxon>Tracheophyta</taxon>
        <taxon>Spermatophyta</taxon>
        <taxon>Magnoliopsida</taxon>
        <taxon>Liliopsida</taxon>
        <taxon>Poales</taxon>
        <taxon>Poaceae</taxon>
        <taxon>BOP clade</taxon>
        <taxon>Oryzoideae</taxon>
        <taxon>Oryzeae</taxon>
        <taxon>Oryzinae</taxon>
        <taxon>Oryza</taxon>
    </lineage>
</organism>
<dbReference type="EnsemblPlants" id="ORUFI06G06660.1">
    <property type="protein sequence ID" value="ORUFI06G06660.1"/>
    <property type="gene ID" value="ORUFI06G06660"/>
</dbReference>
<dbReference type="Gramene" id="ORUFI06G06660.1">
    <property type="protein sequence ID" value="ORUFI06G06660.1"/>
    <property type="gene ID" value="ORUFI06G06660"/>
</dbReference>
<evidence type="ECO:0000256" key="1">
    <source>
        <dbReference type="SAM" id="MobiDB-lite"/>
    </source>
</evidence>
<feature type="region of interest" description="Disordered" evidence="1">
    <location>
        <begin position="338"/>
        <end position="427"/>
    </location>
</feature>
<accession>A0A0E0PUR5</accession>
<feature type="compositionally biased region" description="Polar residues" evidence="1">
    <location>
        <begin position="283"/>
        <end position="293"/>
    </location>
</feature>
<sequence length="427" mass="45180">MPLGLLPRAASPFAYINCMIWHGGYGCPFGNITHTAHGCGGSLHLTAGVGIGAGTFSIQETEIVQEVNLEKSCDRLTIHNYKKEIRFEMRAMEFSHSMCAKIRAHILGWEVGTRIGFSWAASNSRPLDAIPVQVAYLQTRTKAQLLQLFNTGPGRTFVKISLRLQLLDSARAGGDAREEYGSGEEHCHGGGAVAWKPPCAAADPPAPSPRTCANRSRQASSKAMRMAKRRAPAMTGRAPPRASDGEVVSLGAARKDSSDRRDENATSSQREAILGGMRYGDQGKTTASSSTTPLMRILSPRCLTSLARRQLASPLSSSPSRPSPLENHTVVASLPFEHTQHSNSSPPAYCPSARGRMVVGGGGNPKSDSGGGNPKGDNDDGSSNPKFDDDCSGGTLPRGGGICGGSQQPERGEVHGGCGQRHPVEGL</sequence>
<name>A0A0E0PUR5_ORYRU</name>
<protein>
    <submittedName>
        <fullName evidence="2">Uncharacterized protein</fullName>
    </submittedName>
</protein>
<feature type="compositionally biased region" description="Basic and acidic residues" evidence="1">
    <location>
        <begin position="253"/>
        <end position="264"/>
    </location>
</feature>
<evidence type="ECO:0000313" key="2">
    <source>
        <dbReference type="EnsemblPlants" id="ORUFI06G06660.1"/>
    </source>
</evidence>
<reference evidence="2" key="2">
    <citation type="submission" date="2015-06" db="UniProtKB">
        <authorList>
            <consortium name="EnsemblPlants"/>
        </authorList>
    </citation>
    <scope>IDENTIFICATION</scope>
</reference>
<dbReference type="HOGENOM" id="CLU_643086_0_0_1"/>
<reference evidence="3" key="1">
    <citation type="submission" date="2013-06" db="EMBL/GenBank/DDBJ databases">
        <authorList>
            <person name="Zhao Q."/>
        </authorList>
    </citation>
    <scope>NUCLEOTIDE SEQUENCE</scope>
    <source>
        <strain evidence="3">cv. W1943</strain>
    </source>
</reference>
<proteinExistence type="predicted"/>
<dbReference type="AlphaFoldDB" id="A0A0E0PUR5"/>
<feature type="region of interest" description="Disordered" evidence="1">
    <location>
        <begin position="200"/>
        <end position="296"/>
    </location>
</feature>
<evidence type="ECO:0000313" key="3">
    <source>
        <dbReference type="Proteomes" id="UP000008022"/>
    </source>
</evidence>